<reference evidence="1 2" key="1">
    <citation type="submission" date="2020-06" db="EMBL/GenBank/DDBJ databases">
        <title>Transcriptomic and genomic resources for Thalictrum thalictroides and T. hernandezii: Facilitating candidate gene discovery in an emerging model plant lineage.</title>
        <authorList>
            <person name="Arias T."/>
            <person name="Riano-Pachon D.M."/>
            <person name="Di Stilio V.S."/>
        </authorList>
    </citation>
    <scope>NUCLEOTIDE SEQUENCE [LARGE SCALE GENOMIC DNA]</scope>
    <source>
        <strain evidence="2">cv. WT478/WT964</strain>
        <tissue evidence="1">Leaves</tissue>
    </source>
</reference>
<keyword evidence="2" id="KW-1185">Reference proteome</keyword>
<comment type="caution">
    <text evidence="1">The sequence shown here is derived from an EMBL/GenBank/DDBJ whole genome shotgun (WGS) entry which is preliminary data.</text>
</comment>
<proteinExistence type="predicted"/>
<accession>A0A7J6W6P4</accession>
<dbReference type="EMBL" id="JABWDY010020570">
    <property type="protein sequence ID" value="KAF5193044.1"/>
    <property type="molecule type" value="Genomic_DNA"/>
</dbReference>
<name>A0A7J6W6P4_THATH</name>
<protein>
    <recommendedName>
        <fullName evidence="3">Reverse transcriptase zinc-binding domain</fullName>
    </recommendedName>
</protein>
<dbReference type="Proteomes" id="UP000554482">
    <property type="component" value="Unassembled WGS sequence"/>
</dbReference>
<evidence type="ECO:0008006" key="3">
    <source>
        <dbReference type="Google" id="ProtNLM"/>
    </source>
</evidence>
<sequence length="271" mass="31471">MVPSSMMPSGMVASGNLPLPTILRGMVPSGSAPRPVASYNLAISGTRSLQYASLKSGSVREHFANGDGWNLHLRRSLLRESEQLHLEALMVLLSSVTISEGDDEWEWTRDKTKIFSVRTCYAMLDEVMNPRREDGVHFPWKRVWEPNIPISVKVTRRLWEELLVVKGETRHAFTSWTSADEIFRNWRVFNSKDLAFHVWAALPYAVVWVLWRVRNEAIFNDGRVEFEHIKMTVMATVWNWMNMSNRALEARQGIKFTDILYGWRMVMREVW</sequence>
<evidence type="ECO:0000313" key="2">
    <source>
        <dbReference type="Proteomes" id="UP000554482"/>
    </source>
</evidence>
<gene>
    <name evidence="1" type="ORF">FRX31_017367</name>
</gene>
<dbReference type="AlphaFoldDB" id="A0A7J6W6P4"/>
<evidence type="ECO:0000313" key="1">
    <source>
        <dbReference type="EMBL" id="KAF5193044.1"/>
    </source>
</evidence>
<organism evidence="1 2">
    <name type="scientific">Thalictrum thalictroides</name>
    <name type="common">Rue-anemone</name>
    <name type="synonym">Anemone thalictroides</name>
    <dbReference type="NCBI Taxonomy" id="46969"/>
    <lineage>
        <taxon>Eukaryota</taxon>
        <taxon>Viridiplantae</taxon>
        <taxon>Streptophyta</taxon>
        <taxon>Embryophyta</taxon>
        <taxon>Tracheophyta</taxon>
        <taxon>Spermatophyta</taxon>
        <taxon>Magnoliopsida</taxon>
        <taxon>Ranunculales</taxon>
        <taxon>Ranunculaceae</taxon>
        <taxon>Thalictroideae</taxon>
        <taxon>Thalictrum</taxon>
    </lineage>
</organism>